<protein>
    <submittedName>
        <fullName evidence="2">Uncharacterized protein</fullName>
    </submittedName>
</protein>
<name>L5LPA1_MYODS</name>
<sequence>MAFMSLWRRGYRDPAQSPLRSEELACAPRADSRARALHQAPVCPRPVLHHEIHFLGPSEFFKKYSETDTTVAACSNTHVDIVLWTYTFMPTSLQWENRAGGRAPGHHPFPAPARAQGALPREGPEARSQVNEVSPRTAHTALTSSVTLHIYGFPVLVHAVRKPAKAITCVNTRVDTSAGLR</sequence>
<evidence type="ECO:0000256" key="1">
    <source>
        <dbReference type="SAM" id="MobiDB-lite"/>
    </source>
</evidence>
<dbReference type="Proteomes" id="UP000010556">
    <property type="component" value="Unassembled WGS sequence"/>
</dbReference>
<organism evidence="2 3">
    <name type="scientific">Myotis davidii</name>
    <name type="common">David's myotis</name>
    <dbReference type="NCBI Taxonomy" id="225400"/>
    <lineage>
        <taxon>Eukaryota</taxon>
        <taxon>Metazoa</taxon>
        <taxon>Chordata</taxon>
        <taxon>Craniata</taxon>
        <taxon>Vertebrata</taxon>
        <taxon>Euteleostomi</taxon>
        <taxon>Mammalia</taxon>
        <taxon>Eutheria</taxon>
        <taxon>Laurasiatheria</taxon>
        <taxon>Chiroptera</taxon>
        <taxon>Yangochiroptera</taxon>
        <taxon>Vespertilionidae</taxon>
        <taxon>Myotis</taxon>
    </lineage>
</organism>
<keyword evidence="3" id="KW-1185">Reference proteome</keyword>
<gene>
    <name evidence="2" type="ORF">MDA_GLEAN10016529</name>
</gene>
<accession>L5LPA1</accession>
<feature type="region of interest" description="Disordered" evidence="1">
    <location>
        <begin position="99"/>
        <end position="135"/>
    </location>
</feature>
<proteinExistence type="predicted"/>
<evidence type="ECO:0000313" key="3">
    <source>
        <dbReference type="Proteomes" id="UP000010556"/>
    </source>
</evidence>
<dbReference type="EMBL" id="KB109459">
    <property type="protein sequence ID" value="ELK28269.1"/>
    <property type="molecule type" value="Genomic_DNA"/>
</dbReference>
<dbReference type="AlphaFoldDB" id="L5LPA1"/>
<reference evidence="3" key="1">
    <citation type="journal article" date="2013" name="Science">
        <title>Comparative analysis of bat genomes provides insight into the evolution of flight and immunity.</title>
        <authorList>
            <person name="Zhang G."/>
            <person name="Cowled C."/>
            <person name="Shi Z."/>
            <person name="Huang Z."/>
            <person name="Bishop-Lilly K.A."/>
            <person name="Fang X."/>
            <person name="Wynne J.W."/>
            <person name="Xiong Z."/>
            <person name="Baker M.L."/>
            <person name="Zhao W."/>
            <person name="Tachedjian M."/>
            <person name="Zhu Y."/>
            <person name="Zhou P."/>
            <person name="Jiang X."/>
            <person name="Ng J."/>
            <person name="Yang L."/>
            <person name="Wu L."/>
            <person name="Xiao J."/>
            <person name="Feng Y."/>
            <person name="Chen Y."/>
            <person name="Sun X."/>
            <person name="Zhang Y."/>
            <person name="Marsh G.A."/>
            <person name="Crameri G."/>
            <person name="Broder C.C."/>
            <person name="Frey K.G."/>
            <person name="Wang L.F."/>
            <person name="Wang J."/>
        </authorList>
    </citation>
    <scope>NUCLEOTIDE SEQUENCE [LARGE SCALE GENOMIC DNA]</scope>
</reference>
<evidence type="ECO:0000313" key="2">
    <source>
        <dbReference type="EMBL" id="ELK28269.1"/>
    </source>
</evidence>